<dbReference type="AlphaFoldDB" id="A0A1W1EMF4"/>
<name>A0A1W1EMF4_ECOLX</name>
<reference evidence="2" key="1">
    <citation type="submission" date="2017-01" db="EMBL/GenBank/DDBJ databases">
        <authorList>
            <person name="Joensson R."/>
        </authorList>
    </citation>
    <scope>NUCLEOTIDE SEQUENCE [LARGE SCALE GENOMIC DNA]</scope>
</reference>
<evidence type="ECO:0000313" key="1">
    <source>
        <dbReference type="EMBL" id="SJK83500.1"/>
    </source>
</evidence>
<evidence type="ECO:0000313" key="2">
    <source>
        <dbReference type="Proteomes" id="UP000245997"/>
    </source>
</evidence>
<dbReference type="EMBL" id="LT719075">
    <property type="protein sequence ID" value="SJK83500.1"/>
    <property type="molecule type" value="Genomic_DNA"/>
</dbReference>
<protein>
    <submittedName>
        <fullName evidence="1">Uncharacterized protein</fullName>
    </submittedName>
</protein>
<accession>A0A1W1EMF4</accession>
<proteinExistence type="predicted"/>
<sequence>MASCFTQYQYPADVFLIQQQDEPQIICIYYSCITVIYGLYIQSKNETSVASGSRWFCRSELWMVLSGCITWVVL</sequence>
<dbReference type="Proteomes" id="UP000245997">
    <property type="component" value="Plasmid pAA"/>
</dbReference>
<organism evidence="1 2">
    <name type="scientific">Escherichia coli</name>
    <dbReference type="NCBI Taxonomy" id="562"/>
    <lineage>
        <taxon>Bacteria</taxon>
        <taxon>Pseudomonadati</taxon>
        <taxon>Pseudomonadota</taxon>
        <taxon>Gammaproteobacteria</taxon>
        <taxon>Enterobacterales</taxon>
        <taxon>Enterobacteriaceae</taxon>
        <taxon>Escherichia</taxon>
    </lineage>
</organism>
<gene>
    <name evidence="1" type="ORF">BQ8769_118</name>
</gene>